<evidence type="ECO:0000256" key="3">
    <source>
        <dbReference type="ARBA" id="ARBA00023163"/>
    </source>
</evidence>
<reference evidence="6 7" key="1">
    <citation type="submission" date="2016-12" db="EMBL/GenBank/DDBJ databases">
        <title>Genomic Comparison of strains in the 'Actinomyces naeslundii' Group.</title>
        <authorList>
            <person name="Mughal S.R."/>
            <person name="Do T."/>
            <person name="Gilbert S.C."/>
            <person name="Witherden E.A."/>
            <person name="Didelot X."/>
            <person name="Beighton D."/>
        </authorList>
    </citation>
    <scope>NUCLEOTIDE SEQUENCE [LARGE SCALE GENOMIC DNA]</scope>
    <source>
        <strain evidence="6 7">CCUG 33920</strain>
    </source>
</reference>
<dbReference type="SUPFAM" id="SSF48498">
    <property type="entry name" value="Tetracyclin repressor-like, C-terminal domain"/>
    <property type="match status" value="1"/>
</dbReference>
<gene>
    <name evidence="6" type="ORF">BKH29_00405</name>
</gene>
<evidence type="ECO:0000256" key="1">
    <source>
        <dbReference type="ARBA" id="ARBA00023015"/>
    </source>
</evidence>
<protein>
    <submittedName>
        <fullName evidence="6">TetR family transcriptional regulator</fullName>
    </submittedName>
</protein>
<dbReference type="EMBL" id="MSKJ01000001">
    <property type="protein sequence ID" value="OLO46332.1"/>
    <property type="molecule type" value="Genomic_DNA"/>
</dbReference>
<dbReference type="OrthoDB" id="3173376at2"/>
<organism evidence="6 7">
    <name type="scientific">Actinomyces oris</name>
    <dbReference type="NCBI Taxonomy" id="544580"/>
    <lineage>
        <taxon>Bacteria</taxon>
        <taxon>Bacillati</taxon>
        <taxon>Actinomycetota</taxon>
        <taxon>Actinomycetes</taxon>
        <taxon>Actinomycetales</taxon>
        <taxon>Actinomycetaceae</taxon>
        <taxon>Actinomyces</taxon>
    </lineage>
</organism>
<dbReference type="Proteomes" id="UP000186857">
    <property type="component" value="Unassembled WGS sequence"/>
</dbReference>
<comment type="caution">
    <text evidence="6">The sequence shown here is derived from an EMBL/GenBank/DDBJ whole genome shotgun (WGS) entry which is preliminary data.</text>
</comment>
<evidence type="ECO:0000259" key="5">
    <source>
        <dbReference type="PROSITE" id="PS50977"/>
    </source>
</evidence>
<dbReference type="InterPro" id="IPR001647">
    <property type="entry name" value="HTH_TetR"/>
</dbReference>
<dbReference type="Pfam" id="PF00440">
    <property type="entry name" value="TetR_N"/>
    <property type="match status" value="1"/>
</dbReference>
<feature type="DNA-binding region" description="H-T-H motif" evidence="4">
    <location>
        <begin position="26"/>
        <end position="45"/>
    </location>
</feature>
<dbReference type="PANTHER" id="PTHR30055">
    <property type="entry name" value="HTH-TYPE TRANSCRIPTIONAL REGULATOR RUTR"/>
    <property type="match status" value="1"/>
</dbReference>
<dbReference type="Gene3D" id="1.10.357.10">
    <property type="entry name" value="Tetracycline Repressor, domain 2"/>
    <property type="match status" value="1"/>
</dbReference>
<evidence type="ECO:0000256" key="4">
    <source>
        <dbReference type="PROSITE-ProRule" id="PRU00335"/>
    </source>
</evidence>
<dbReference type="InterPro" id="IPR036271">
    <property type="entry name" value="Tet_transcr_reg_TetR-rel_C_sf"/>
</dbReference>
<dbReference type="GO" id="GO:0003700">
    <property type="term" value="F:DNA-binding transcription factor activity"/>
    <property type="evidence" value="ECO:0007669"/>
    <property type="project" value="TreeGrafter"/>
</dbReference>
<proteinExistence type="predicted"/>
<dbReference type="InterPro" id="IPR009057">
    <property type="entry name" value="Homeodomain-like_sf"/>
</dbReference>
<dbReference type="PANTHER" id="PTHR30055:SF220">
    <property type="entry name" value="TETR-FAMILY REGULATORY PROTEIN"/>
    <property type="match status" value="1"/>
</dbReference>
<dbReference type="PROSITE" id="PS50977">
    <property type="entry name" value="HTH_TETR_2"/>
    <property type="match status" value="1"/>
</dbReference>
<sequence>MSPTTEDRLIQAGRQLLEDDGVSAVTVREVARRCGVSHGAPRRHFPTLALLLSAIAEVCLDELRTRLTDAAAGLKETARAYVAYAVEHPHAFDLITRHDVLAGSGRELRARSLPLLEEWRARFAKERPDAPEAAATAAWAAVHGVASLASRGALDLVGSDAEELLEQLLPQA</sequence>
<dbReference type="InterPro" id="IPR025996">
    <property type="entry name" value="MT1864/Rv1816-like_C"/>
</dbReference>
<keyword evidence="3" id="KW-0804">Transcription</keyword>
<dbReference type="RefSeq" id="WP_009397803.1">
    <property type="nucleotide sequence ID" value="NZ_MSKJ01000001.1"/>
</dbReference>
<evidence type="ECO:0000313" key="6">
    <source>
        <dbReference type="EMBL" id="OLO46332.1"/>
    </source>
</evidence>
<keyword evidence="2 4" id="KW-0238">DNA-binding</keyword>
<dbReference type="AlphaFoldDB" id="A0A1Q8VE07"/>
<dbReference type="SUPFAM" id="SSF46689">
    <property type="entry name" value="Homeodomain-like"/>
    <property type="match status" value="1"/>
</dbReference>
<dbReference type="Pfam" id="PF13305">
    <property type="entry name" value="TetR_C_33"/>
    <property type="match status" value="1"/>
</dbReference>
<name>A0A1Q8VE07_9ACTO</name>
<accession>A0A1Q8VE07</accession>
<evidence type="ECO:0000256" key="2">
    <source>
        <dbReference type="ARBA" id="ARBA00023125"/>
    </source>
</evidence>
<feature type="domain" description="HTH tetR-type" evidence="5">
    <location>
        <begin position="3"/>
        <end position="63"/>
    </location>
</feature>
<dbReference type="InterPro" id="IPR050109">
    <property type="entry name" value="HTH-type_TetR-like_transc_reg"/>
</dbReference>
<keyword evidence="1" id="KW-0805">Transcription regulation</keyword>
<evidence type="ECO:0000313" key="7">
    <source>
        <dbReference type="Proteomes" id="UP000186857"/>
    </source>
</evidence>
<dbReference type="GO" id="GO:0000976">
    <property type="term" value="F:transcription cis-regulatory region binding"/>
    <property type="evidence" value="ECO:0007669"/>
    <property type="project" value="TreeGrafter"/>
</dbReference>